<dbReference type="Proteomes" id="UP001519460">
    <property type="component" value="Unassembled WGS sequence"/>
</dbReference>
<sequence>KTELVNPLANQNMMTNEKQAKRQQTEKTQNNATQTKDKTVTKNGRPFSFKTQPFRQSGQQPSP</sequence>
<keyword evidence="3" id="KW-1185">Reference proteome</keyword>
<feature type="non-terminal residue" evidence="2">
    <location>
        <position position="1"/>
    </location>
</feature>
<reference evidence="2 3" key="1">
    <citation type="journal article" date="2023" name="Sci. Data">
        <title>Genome assembly of the Korean intertidal mud-creeper Batillaria attramentaria.</title>
        <authorList>
            <person name="Patra A.K."/>
            <person name="Ho P.T."/>
            <person name="Jun S."/>
            <person name="Lee S.J."/>
            <person name="Kim Y."/>
            <person name="Won Y.J."/>
        </authorList>
    </citation>
    <scope>NUCLEOTIDE SEQUENCE [LARGE SCALE GENOMIC DNA]</scope>
    <source>
        <strain evidence="2">Wonlab-2016</strain>
    </source>
</reference>
<comment type="caution">
    <text evidence="2">The sequence shown here is derived from an EMBL/GenBank/DDBJ whole genome shotgun (WGS) entry which is preliminary data.</text>
</comment>
<protein>
    <submittedName>
        <fullName evidence="2">Uncharacterized protein</fullName>
    </submittedName>
</protein>
<proteinExistence type="predicted"/>
<dbReference type="AlphaFoldDB" id="A0ABD0K2M1"/>
<gene>
    <name evidence="2" type="ORF">BaRGS_00027666</name>
</gene>
<evidence type="ECO:0000256" key="1">
    <source>
        <dbReference type="SAM" id="MobiDB-lite"/>
    </source>
</evidence>
<feature type="compositionally biased region" description="Polar residues" evidence="1">
    <location>
        <begin position="8"/>
        <end position="17"/>
    </location>
</feature>
<feature type="region of interest" description="Disordered" evidence="1">
    <location>
        <begin position="1"/>
        <end position="63"/>
    </location>
</feature>
<evidence type="ECO:0000313" key="2">
    <source>
        <dbReference type="EMBL" id="KAK7481126.1"/>
    </source>
</evidence>
<organism evidence="2 3">
    <name type="scientific">Batillaria attramentaria</name>
    <dbReference type="NCBI Taxonomy" id="370345"/>
    <lineage>
        <taxon>Eukaryota</taxon>
        <taxon>Metazoa</taxon>
        <taxon>Spiralia</taxon>
        <taxon>Lophotrochozoa</taxon>
        <taxon>Mollusca</taxon>
        <taxon>Gastropoda</taxon>
        <taxon>Caenogastropoda</taxon>
        <taxon>Sorbeoconcha</taxon>
        <taxon>Cerithioidea</taxon>
        <taxon>Batillariidae</taxon>
        <taxon>Batillaria</taxon>
    </lineage>
</organism>
<dbReference type="EMBL" id="JACVVK020000267">
    <property type="protein sequence ID" value="KAK7481126.1"/>
    <property type="molecule type" value="Genomic_DNA"/>
</dbReference>
<feature type="compositionally biased region" description="Polar residues" evidence="1">
    <location>
        <begin position="49"/>
        <end position="63"/>
    </location>
</feature>
<evidence type="ECO:0000313" key="3">
    <source>
        <dbReference type="Proteomes" id="UP001519460"/>
    </source>
</evidence>
<name>A0ABD0K2M1_9CAEN</name>
<accession>A0ABD0K2M1</accession>